<organism evidence="1 2">
    <name type="scientific">Meloidogyne enterolobii</name>
    <name type="common">Root-knot nematode worm</name>
    <name type="synonym">Meloidogyne mayaguensis</name>
    <dbReference type="NCBI Taxonomy" id="390850"/>
    <lineage>
        <taxon>Eukaryota</taxon>
        <taxon>Metazoa</taxon>
        <taxon>Ecdysozoa</taxon>
        <taxon>Nematoda</taxon>
        <taxon>Chromadorea</taxon>
        <taxon>Rhabditida</taxon>
        <taxon>Tylenchina</taxon>
        <taxon>Tylenchomorpha</taxon>
        <taxon>Tylenchoidea</taxon>
        <taxon>Meloidogynidae</taxon>
        <taxon>Meloidogyninae</taxon>
        <taxon>Meloidogyne</taxon>
    </lineage>
</organism>
<evidence type="ECO:0000313" key="2">
    <source>
        <dbReference type="Proteomes" id="UP000580250"/>
    </source>
</evidence>
<proteinExistence type="predicted"/>
<dbReference type="EMBL" id="CAJEWN010003368">
    <property type="protein sequence ID" value="CAD2207424.1"/>
    <property type="molecule type" value="Genomic_DNA"/>
</dbReference>
<accession>A0A6V7Y7B5</accession>
<name>A0A6V7Y7B5_MELEN</name>
<dbReference type="AlphaFoldDB" id="A0A6V7Y7B5"/>
<protein>
    <submittedName>
        <fullName evidence="1">Uncharacterized protein</fullName>
    </submittedName>
</protein>
<gene>
    <name evidence="1" type="ORF">MENT_LOCUS61349</name>
</gene>
<reference evidence="1 2" key="1">
    <citation type="submission" date="2020-08" db="EMBL/GenBank/DDBJ databases">
        <authorList>
            <person name="Koutsovoulos G."/>
            <person name="Danchin GJ E."/>
        </authorList>
    </citation>
    <scope>NUCLEOTIDE SEQUENCE [LARGE SCALE GENOMIC DNA]</scope>
</reference>
<comment type="caution">
    <text evidence="1">The sequence shown here is derived from an EMBL/GenBank/DDBJ whole genome shotgun (WGS) entry which is preliminary data.</text>
</comment>
<evidence type="ECO:0000313" key="1">
    <source>
        <dbReference type="EMBL" id="CAD2207424.1"/>
    </source>
</evidence>
<sequence length="105" mass="12143">MLITMLHLNAIKQLIDNEFDFDLKDNQSESSSSSAPTNISRKSQLMSRLVNMNKNKLFPLTKSRMRKVLGDFLLEDLEINHPVLFKIGLLNYNNFKAKLGYFTFS</sequence>
<dbReference type="Proteomes" id="UP000580250">
    <property type="component" value="Unassembled WGS sequence"/>
</dbReference>